<name>F4KX69_HALH1</name>
<dbReference type="InterPro" id="IPR004381">
    <property type="entry name" value="Glycerate_kinase"/>
</dbReference>
<dbReference type="PANTHER" id="PTHR21599">
    <property type="entry name" value="GLYCERATE KINASE"/>
    <property type="match status" value="1"/>
</dbReference>
<comment type="similarity">
    <text evidence="1 4">Belongs to the glycerate kinase type-1 family.</text>
</comment>
<dbReference type="EC" id="2.7.1.31" evidence="5"/>
<dbReference type="KEGG" id="hhy:Halhy_0386"/>
<reference key="2">
    <citation type="submission" date="2011-04" db="EMBL/GenBank/DDBJ databases">
        <title>Complete sequence of chromosome of Haliscomenobacter hydrossis DSM 1100.</title>
        <authorList>
            <consortium name="US DOE Joint Genome Institute (JGI-PGF)"/>
            <person name="Lucas S."/>
            <person name="Han J."/>
            <person name="Lapidus A."/>
            <person name="Bruce D."/>
            <person name="Goodwin L."/>
            <person name="Pitluck S."/>
            <person name="Peters L."/>
            <person name="Kyrpides N."/>
            <person name="Mavromatis K."/>
            <person name="Ivanova N."/>
            <person name="Ovchinnikova G."/>
            <person name="Pagani I."/>
            <person name="Daligault H."/>
            <person name="Detter J.C."/>
            <person name="Han C."/>
            <person name="Land M."/>
            <person name="Hauser L."/>
            <person name="Markowitz V."/>
            <person name="Cheng J.-F."/>
            <person name="Hugenholtz P."/>
            <person name="Woyke T."/>
            <person name="Wu D."/>
            <person name="Verbarg S."/>
            <person name="Frueling A."/>
            <person name="Brambilla E."/>
            <person name="Klenk H.-P."/>
            <person name="Eisen J.A."/>
        </authorList>
    </citation>
    <scope>NUCLEOTIDE SEQUENCE</scope>
    <source>
        <strain>DSM 1100</strain>
    </source>
</reference>
<evidence type="ECO:0000313" key="5">
    <source>
        <dbReference type="EMBL" id="AEE48297.1"/>
    </source>
</evidence>
<proteinExistence type="inferred from homology"/>
<dbReference type="InterPro" id="IPR036129">
    <property type="entry name" value="Glycerate_kinase_sf"/>
</dbReference>
<dbReference type="EMBL" id="CP002691">
    <property type="protein sequence ID" value="AEE48297.1"/>
    <property type="molecule type" value="Genomic_DNA"/>
</dbReference>
<dbReference type="Gene3D" id="3.90.1510.10">
    <property type="entry name" value="Glycerate kinase, domain 2"/>
    <property type="match status" value="1"/>
</dbReference>
<evidence type="ECO:0000256" key="1">
    <source>
        <dbReference type="ARBA" id="ARBA00006284"/>
    </source>
</evidence>
<sequence length="388" mass="40722">MKILIAADSFKDALPAQQVCAAIADGVKQVQPDAEVVIFPLTDGGEGLAEVFAHHLGGIPVHLNAYDPLGRDVQCTYILSANGDKAFIEMAQASGLQRLSEEERNPMLTSTYGTGQMIAHALDSGVRHILLGLGGSATNDAGMGMAAALGFEFHTAKGKELLPRGESLIAIEKIEIGNAHPALAETRFEVLCDVKNPLYGKMGAAYVFGPQKGANASMVERLDLGLQQFGGLLKKTFGQDFASPPGAGAAGGMGAACLAFLKGQLFPGIDAVMNLTNFDAALEGADLVFTGEGRLDSQTLGGKLIRGICTRATQHGVPTIALCGAVDADQTFLDLIGLKAAFAIGRKVQIFDDALASTEENLRFVAEQVMRVLSVGYKEYPVVDLKVG</sequence>
<dbReference type="PANTHER" id="PTHR21599:SF0">
    <property type="entry name" value="GLYCERATE KINASE"/>
    <property type="match status" value="1"/>
</dbReference>
<dbReference type="Proteomes" id="UP000008461">
    <property type="component" value="Chromosome"/>
</dbReference>
<keyword evidence="2 4" id="KW-0808">Transferase</keyword>
<dbReference type="InterPro" id="IPR018193">
    <property type="entry name" value="Glyc_kinase_flavodox-like_fold"/>
</dbReference>
<dbReference type="InterPro" id="IPR018197">
    <property type="entry name" value="Glycerate_kinase_RE-like"/>
</dbReference>
<keyword evidence="6" id="KW-1185">Reference proteome</keyword>
<keyword evidence="3 4" id="KW-0418">Kinase</keyword>
<dbReference type="STRING" id="760192.Halhy_0386"/>
<dbReference type="NCBIfam" id="TIGR00045">
    <property type="entry name" value="glycerate kinase"/>
    <property type="match status" value="1"/>
</dbReference>
<dbReference type="GO" id="GO:0031388">
    <property type="term" value="P:organic acid phosphorylation"/>
    <property type="evidence" value="ECO:0007669"/>
    <property type="project" value="UniProtKB-UniRule"/>
</dbReference>
<dbReference type="AlphaFoldDB" id="F4KX69"/>
<dbReference type="SUPFAM" id="SSF110738">
    <property type="entry name" value="Glycerate kinase I"/>
    <property type="match status" value="1"/>
</dbReference>
<dbReference type="OrthoDB" id="9774290at2"/>
<evidence type="ECO:0000256" key="2">
    <source>
        <dbReference type="ARBA" id="ARBA00022679"/>
    </source>
</evidence>
<reference evidence="5 6" key="1">
    <citation type="journal article" date="2011" name="Stand. Genomic Sci.">
        <title>Complete genome sequence of Haliscomenobacter hydrossis type strain (O).</title>
        <authorList>
            <consortium name="US DOE Joint Genome Institute (JGI-PGF)"/>
            <person name="Daligault H."/>
            <person name="Lapidus A."/>
            <person name="Zeytun A."/>
            <person name="Nolan M."/>
            <person name="Lucas S."/>
            <person name="Del Rio T.G."/>
            <person name="Tice H."/>
            <person name="Cheng J.F."/>
            <person name="Tapia R."/>
            <person name="Han C."/>
            <person name="Goodwin L."/>
            <person name="Pitluck S."/>
            <person name="Liolios K."/>
            <person name="Pagani I."/>
            <person name="Ivanova N."/>
            <person name="Huntemann M."/>
            <person name="Mavromatis K."/>
            <person name="Mikhailova N."/>
            <person name="Pati A."/>
            <person name="Chen A."/>
            <person name="Palaniappan K."/>
            <person name="Land M."/>
            <person name="Hauser L."/>
            <person name="Brambilla E.M."/>
            <person name="Rohde M."/>
            <person name="Verbarg S."/>
            <person name="Goker M."/>
            <person name="Bristow J."/>
            <person name="Eisen J.A."/>
            <person name="Markowitz V."/>
            <person name="Hugenholtz P."/>
            <person name="Kyrpides N.C."/>
            <person name="Klenk H.P."/>
            <person name="Woyke T."/>
        </authorList>
    </citation>
    <scope>NUCLEOTIDE SEQUENCE [LARGE SCALE GENOMIC DNA]</scope>
    <source>
        <strain evidence="6">ATCC 27775 / DSM 1100 / LMG 10767 / O</strain>
    </source>
</reference>
<dbReference type="GO" id="GO:0008887">
    <property type="term" value="F:glycerate kinase activity"/>
    <property type="evidence" value="ECO:0007669"/>
    <property type="project" value="UniProtKB-UniRule"/>
</dbReference>
<evidence type="ECO:0000256" key="3">
    <source>
        <dbReference type="ARBA" id="ARBA00022777"/>
    </source>
</evidence>
<dbReference type="HOGENOM" id="CLU_028255_0_0_10"/>
<dbReference type="RefSeq" id="WP_013762861.1">
    <property type="nucleotide sequence ID" value="NC_015510.1"/>
</dbReference>
<gene>
    <name evidence="5" type="ordered locus">Halhy_0386</name>
</gene>
<dbReference type="Pfam" id="PF02595">
    <property type="entry name" value="Gly_kinase"/>
    <property type="match status" value="1"/>
</dbReference>
<organism evidence="5 6">
    <name type="scientific">Haliscomenobacter hydrossis (strain ATCC 27775 / DSM 1100 / LMG 10767 / O)</name>
    <dbReference type="NCBI Taxonomy" id="760192"/>
    <lineage>
        <taxon>Bacteria</taxon>
        <taxon>Pseudomonadati</taxon>
        <taxon>Bacteroidota</taxon>
        <taxon>Saprospiria</taxon>
        <taxon>Saprospirales</taxon>
        <taxon>Haliscomenobacteraceae</taxon>
        <taxon>Haliscomenobacter</taxon>
    </lineage>
</organism>
<evidence type="ECO:0000313" key="6">
    <source>
        <dbReference type="Proteomes" id="UP000008461"/>
    </source>
</evidence>
<protein>
    <submittedName>
        <fullName evidence="5">Glycerate kinase</fullName>
        <ecNumber evidence="5">2.7.1.31</ecNumber>
    </submittedName>
</protein>
<evidence type="ECO:0000256" key="4">
    <source>
        <dbReference type="PIRNR" id="PIRNR006078"/>
    </source>
</evidence>
<dbReference type="PIRSF" id="PIRSF006078">
    <property type="entry name" value="GlxK"/>
    <property type="match status" value="1"/>
</dbReference>
<accession>F4KX69</accession>
<dbReference type="eggNOG" id="COG1929">
    <property type="taxonomic scope" value="Bacteria"/>
</dbReference>
<dbReference type="Gene3D" id="3.40.50.10350">
    <property type="entry name" value="Glycerate kinase, domain 1"/>
    <property type="match status" value="1"/>
</dbReference>